<evidence type="ECO:0000313" key="7">
    <source>
        <dbReference type="EMBL" id="PXX20114.1"/>
    </source>
</evidence>
<comment type="similarity">
    <text evidence="2 5">Belongs to the SurE nucleotidase family.</text>
</comment>
<comment type="function">
    <text evidence="5">Nucleotidase that shows phosphatase activity on nucleoside 5'-monophosphates.</text>
</comment>
<evidence type="ECO:0000256" key="3">
    <source>
        <dbReference type="ARBA" id="ARBA00022723"/>
    </source>
</evidence>
<dbReference type="InterPro" id="IPR036523">
    <property type="entry name" value="SurE-like_sf"/>
</dbReference>
<reference evidence="7 8" key="1">
    <citation type="submission" date="2018-05" db="EMBL/GenBank/DDBJ databases">
        <title>Genomic Encyclopedia of Type Strains, Phase I: the one thousand microbial genomes (KMG-I) project.</title>
        <authorList>
            <person name="Kyrpides N."/>
        </authorList>
    </citation>
    <scope>NUCLEOTIDE SEQUENCE [LARGE SCALE GENOMIC DNA]</scope>
    <source>
        <strain evidence="7 8">DSM 15611</strain>
    </source>
</reference>
<keyword evidence="5" id="KW-0547">Nucleotide-binding</keyword>
<sequence>MEVKKPLILVSNDDGYHAKGLRSLVGMLTDFAEVVVCAPDAGRSGFAGAFSVAKPLQIKRRKDVAGATVWSSNGTPVDCVKLAFSEFFAQRQPDIILSGINHGDNAAVNVHYSGTMGVVIEGCLKGVPSVGFSLADPNEDADFEPLRPYVRGIVKRVLAEGLPKEVCLNVNFPRTQSFKGIKMCRMNRGTWVNECEKRTHPHGYNYFWMAGYFQSDEPQATDTDYWALKNDYVAIVPTRVDVTCYDSLQRMKTWENDDFLVEKEIQG</sequence>
<comment type="caution">
    <text evidence="7">The sequence shown here is derived from an EMBL/GenBank/DDBJ whole genome shotgun (WGS) entry which is preliminary data.</text>
</comment>
<dbReference type="NCBIfam" id="NF001492">
    <property type="entry name" value="PRK00346.2-2"/>
    <property type="match status" value="1"/>
</dbReference>
<name>A0A318HRE5_9BACT</name>
<feature type="binding site" evidence="5">
    <location>
        <position position="101"/>
    </location>
    <ligand>
        <name>a divalent metal cation</name>
        <dbReference type="ChEBI" id="CHEBI:60240"/>
    </ligand>
</feature>
<evidence type="ECO:0000256" key="4">
    <source>
        <dbReference type="ARBA" id="ARBA00022801"/>
    </source>
</evidence>
<evidence type="ECO:0000256" key="5">
    <source>
        <dbReference type="HAMAP-Rule" id="MF_00060"/>
    </source>
</evidence>
<organism evidence="7 8">
    <name type="scientific">Hoylesella shahii DSM 15611 = JCM 12083</name>
    <dbReference type="NCBI Taxonomy" id="1122991"/>
    <lineage>
        <taxon>Bacteria</taxon>
        <taxon>Pseudomonadati</taxon>
        <taxon>Bacteroidota</taxon>
        <taxon>Bacteroidia</taxon>
        <taxon>Bacteroidales</taxon>
        <taxon>Prevotellaceae</taxon>
        <taxon>Hoylesella</taxon>
    </lineage>
</organism>
<evidence type="ECO:0000256" key="2">
    <source>
        <dbReference type="ARBA" id="ARBA00011062"/>
    </source>
</evidence>
<accession>A0A318HRE5</accession>
<dbReference type="Pfam" id="PF01975">
    <property type="entry name" value="SurE"/>
    <property type="match status" value="1"/>
</dbReference>
<dbReference type="InterPro" id="IPR030048">
    <property type="entry name" value="SurE"/>
</dbReference>
<dbReference type="HAMAP" id="MF_00060">
    <property type="entry name" value="SurE"/>
    <property type="match status" value="1"/>
</dbReference>
<dbReference type="PANTHER" id="PTHR30457">
    <property type="entry name" value="5'-NUCLEOTIDASE SURE"/>
    <property type="match status" value="1"/>
</dbReference>
<protein>
    <recommendedName>
        <fullName evidence="5">5'-nucleotidase SurE</fullName>
        <ecNumber evidence="5">3.1.3.5</ecNumber>
    </recommendedName>
    <alternativeName>
        <fullName evidence="5">Nucleoside 5'-monophosphate phosphohydrolase</fullName>
    </alternativeName>
</protein>
<feature type="binding site" evidence="5">
    <location>
        <position position="14"/>
    </location>
    <ligand>
        <name>a divalent metal cation</name>
        <dbReference type="ChEBI" id="CHEBI:60240"/>
    </ligand>
</feature>
<evidence type="ECO:0000259" key="6">
    <source>
        <dbReference type="Pfam" id="PF01975"/>
    </source>
</evidence>
<evidence type="ECO:0000256" key="1">
    <source>
        <dbReference type="ARBA" id="ARBA00000815"/>
    </source>
</evidence>
<dbReference type="GO" id="GO:0008253">
    <property type="term" value="F:5'-nucleotidase activity"/>
    <property type="evidence" value="ECO:0007669"/>
    <property type="project" value="UniProtKB-UniRule"/>
</dbReference>
<feature type="binding site" evidence="5">
    <location>
        <position position="44"/>
    </location>
    <ligand>
        <name>a divalent metal cation</name>
        <dbReference type="ChEBI" id="CHEBI:60240"/>
    </ligand>
</feature>
<dbReference type="InterPro" id="IPR002828">
    <property type="entry name" value="SurE-like_Pase/nucleotidase"/>
</dbReference>
<dbReference type="NCBIfam" id="TIGR00087">
    <property type="entry name" value="surE"/>
    <property type="match status" value="1"/>
</dbReference>
<dbReference type="STRING" id="1122991.GCA_000613445_00992"/>
<feature type="binding site" evidence="5">
    <location>
        <position position="13"/>
    </location>
    <ligand>
        <name>a divalent metal cation</name>
        <dbReference type="ChEBI" id="CHEBI:60240"/>
    </ligand>
</feature>
<dbReference type="GO" id="GO:0046872">
    <property type="term" value="F:metal ion binding"/>
    <property type="evidence" value="ECO:0007669"/>
    <property type="project" value="UniProtKB-UniRule"/>
</dbReference>
<evidence type="ECO:0000313" key="8">
    <source>
        <dbReference type="Proteomes" id="UP000248314"/>
    </source>
</evidence>
<dbReference type="EMBL" id="QJJX01000032">
    <property type="protein sequence ID" value="PXX20114.1"/>
    <property type="molecule type" value="Genomic_DNA"/>
</dbReference>
<gene>
    <name evidence="5" type="primary">surE</name>
    <name evidence="7" type="ORF">EJ73_02246</name>
</gene>
<dbReference type="Proteomes" id="UP000248314">
    <property type="component" value="Unassembled WGS sequence"/>
</dbReference>
<dbReference type="EC" id="3.1.3.5" evidence="5"/>
<keyword evidence="5" id="KW-0963">Cytoplasm</keyword>
<dbReference type="SUPFAM" id="SSF64167">
    <property type="entry name" value="SurE-like"/>
    <property type="match status" value="1"/>
</dbReference>
<dbReference type="GO" id="GO:0005737">
    <property type="term" value="C:cytoplasm"/>
    <property type="evidence" value="ECO:0007669"/>
    <property type="project" value="UniProtKB-SubCell"/>
</dbReference>
<comment type="cofactor">
    <cofactor evidence="5">
        <name>a divalent metal cation</name>
        <dbReference type="ChEBI" id="CHEBI:60240"/>
    </cofactor>
    <text evidence="5">Binds 1 divalent metal cation per subunit.</text>
</comment>
<keyword evidence="4 5" id="KW-0378">Hydrolase</keyword>
<keyword evidence="8" id="KW-1185">Reference proteome</keyword>
<dbReference type="GO" id="GO:0000166">
    <property type="term" value="F:nucleotide binding"/>
    <property type="evidence" value="ECO:0007669"/>
    <property type="project" value="UniProtKB-KW"/>
</dbReference>
<comment type="subcellular location">
    <subcellularLocation>
        <location evidence="5">Cytoplasm</location>
    </subcellularLocation>
</comment>
<keyword evidence="3 5" id="KW-0479">Metal-binding</keyword>
<dbReference type="OrthoDB" id="9780815at2"/>
<dbReference type="AlphaFoldDB" id="A0A318HRE5"/>
<dbReference type="RefSeq" id="WP_025816840.1">
    <property type="nucleotide sequence ID" value="NZ_BAIZ01000033.1"/>
</dbReference>
<dbReference type="PANTHER" id="PTHR30457:SF0">
    <property type="entry name" value="PHOSPHATASE, PUTATIVE (AFU_ORTHOLOGUE AFUA_4G01070)-RELATED"/>
    <property type="match status" value="1"/>
</dbReference>
<comment type="catalytic activity">
    <reaction evidence="1 5">
        <text>a ribonucleoside 5'-phosphate + H2O = a ribonucleoside + phosphate</text>
        <dbReference type="Rhea" id="RHEA:12484"/>
        <dbReference type="ChEBI" id="CHEBI:15377"/>
        <dbReference type="ChEBI" id="CHEBI:18254"/>
        <dbReference type="ChEBI" id="CHEBI:43474"/>
        <dbReference type="ChEBI" id="CHEBI:58043"/>
        <dbReference type="EC" id="3.1.3.5"/>
    </reaction>
</comment>
<feature type="domain" description="Survival protein SurE-like phosphatase/nucleotidase" evidence="6">
    <location>
        <begin position="8"/>
        <end position="191"/>
    </location>
</feature>
<dbReference type="Gene3D" id="3.40.1210.10">
    <property type="entry name" value="Survival protein SurE-like phosphatase/nucleotidase"/>
    <property type="match status" value="1"/>
</dbReference>
<proteinExistence type="inferred from homology"/>